<dbReference type="PANTHER" id="PTHR43774">
    <property type="entry name" value="PEPTIDE METHIONINE SULFOXIDE REDUCTASE"/>
    <property type="match status" value="1"/>
</dbReference>
<dbReference type="GO" id="GO:0008113">
    <property type="term" value="F:peptide-methionine (S)-S-oxide reductase activity"/>
    <property type="evidence" value="ECO:0007669"/>
    <property type="project" value="UniProtKB-UniRule"/>
</dbReference>
<dbReference type="EMBL" id="MIPT01000001">
    <property type="protein sequence ID" value="OHT20368.1"/>
    <property type="molecule type" value="Genomic_DNA"/>
</dbReference>
<evidence type="ECO:0000256" key="2">
    <source>
        <dbReference type="ARBA" id="ARBA00047806"/>
    </source>
</evidence>
<sequence>MAEEVATLAGGCFWCVEAVFDDVLGVSSVESGYTGGTVANPTYKQVCGGDTGHAEAVRIHFDPAVIGYADLLDIFFHIHDPTQLNRQGNDIGTQYRSAIFPHSPGQEAEARAAIARAQADHEQPVVTTIEPLAPWYVAEDYHQEYFEREGNSNPYCMAVVAPKLQKFRKSYAARLKRQEA</sequence>
<accession>A0A1S1HE55</accession>
<protein>
    <recommendedName>
        <fullName evidence="4">Peptide methionine sulfoxide reductase MsrA</fullName>
        <shortName evidence="4">Protein-methionine-S-oxide reductase</shortName>
        <ecNumber evidence="4">1.8.4.11</ecNumber>
    </recommendedName>
    <alternativeName>
        <fullName evidence="4">Peptide-methionine (S)-S-oxide reductase</fullName>
        <shortName evidence="4">Peptide Met(O) reductase</shortName>
    </alternativeName>
</protein>
<dbReference type="RefSeq" id="WP_070933958.1">
    <property type="nucleotide sequence ID" value="NZ_MIPT01000001.1"/>
</dbReference>
<evidence type="ECO:0000259" key="5">
    <source>
        <dbReference type="Pfam" id="PF01625"/>
    </source>
</evidence>
<comment type="catalytic activity">
    <reaction evidence="3 4">
        <text>[thioredoxin]-disulfide + L-methionine + H2O = L-methionine (S)-S-oxide + [thioredoxin]-dithiol</text>
        <dbReference type="Rhea" id="RHEA:19993"/>
        <dbReference type="Rhea" id="RHEA-COMP:10698"/>
        <dbReference type="Rhea" id="RHEA-COMP:10700"/>
        <dbReference type="ChEBI" id="CHEBI:15377"/>
        <dbReference type="ChEBI" id="CHEBI:29950"/>
        <dbReference type="ChEBI" id="CHEBI:50058"/>
        <dbReference type="ChEBI" id="CHEBI:57844"/>
        <dbReference type="ChEBI" id="CHEBI:58772"/>
        <dbReference type="EC" id="1.8.4.11"/>
    </reaction>
</comment>
<comment type="caution">
    <text evidence="6">The sequence shown here is derived from an EMBL/GenBank/DDBJ whole genome shotgun (WGS) entry which is preliminary data.</text>
</comment>
<feature type="domain" description="Peptide methionine sulphoxide reductase MsrA" evidence="5">
    <location>
        <begin position="6"/>
        <end position="156"/>
    </location>
</feature>
<keyword evidence="1 4" id="KW-0560">Oxidoreductase</keyword>
<dbReference type="SUPFAM" id="SSF55068">
    <property type="entry name" value="Peptide methionine sulfoxide reductase"/>
    <property type="match status" value="1"/>
</dbReference>
<reference evidence="6 7" key="1">
    <citation type="submission" date="2016-09" db="EMBL/GenBank/DDBJ databases">
        <title>Metabolic pathway, cell adaptation mechanisms and a novel monoxygenase revealed through proteogenomic-transcription analysis of a Sphingomonas haloaromaticamans strain degrading the fungicide ortho-phenylphenol.</title>
        <authorList>
            <person name="Perruchon C."/>
            <person name="Papadopoulou E.S."/>
            <person name="Rousidou C."/>
            <person name="Vasileiadis S."/>
            <person name="Tanou G."/>
            <person name="Amoutzias G."/>
            <person name="Molassiotis A."/>
            <person name="Karpouzas D.G."/>
        </authorList>
    </citation>
    <scope>NUCLEOTIDE SEQUENCE [LARGE SCALE GENOMIC DNA]</scope>
    <source>
        <strain evidence="6 7">P3</strain>
    </source>
</reference>
<feature type="active site" evidence="4">
    <location>
        <position position="12"/>
    </location>
</feature>
<evidence type="ECO:0000256" key="4">
    <source>
        <dbReference type="HAMAP-Rule" id="MF_01401"/>
    </source>
</evidence>
<keyword evidence="7" id="KW-1185">Reference proteome</keyword>
<dbReference type="OrthoDB" id="4174719at2"/>
<dbReference type="HAMAP" id="MF_01401">
    <property type="entry name" value="MsrA"/>
    <property type="match status" value="1"/>
</dbReference>
<dbReference type="PANTHER" id="PTHR43774:SF1">
    <property type="entry name" value="PEPTIDE METHIONINE SULFOXIDE REDUCTASE MSRA 2"/>
    <property type="match status" value="1"/>
</dbReference>
<evidence type="ECO:0000313" key="6">
    <source>
        <dbReference type="EMBL" id="OHT20368.1"/>
    </source>
</evidence>
<evidence type="ECO:0000313" key="7">
    <source>
        <dbReference type="Proteomes" id="UP000179467"/>
    </source>
</evidence>
<comment type="similarity">
    <text evidence="4">Belongs to the MsrA Met sulfoxide reductase family.</text>
</comment>
<dbReference type="GO" id="GO:0033744">
    <property type="term" value="F:L-methionine:thioredoxin-disulfide S-oxidoreductase activity"/>
    <property type="evidence" value="ECO:0007669"/>
    <property type="project" value="RHEA"/>
</dbReference>
<dbReference type="NCBIfam" id="TIGR00401">
    <property type="entry name" value="msrA"/>
    <property type="match status" value="1"/>
</dbReference>
<name>A0A1S1HE55_9SPHN</name>
<comment type="function">
    <text evidence="4">Has an important function as a repair enzyme for proteins that have been inactivated by oxidation. Catalyzes the reversible oxidation-reduction of methionine sulfoxide in proteins to methionine.</text>
</comment>
<dbReference type="Proteomes" id="UP000179467">
    <property type="component" value="Unassembled WGS sequence"/>
</dbReference>
<proteinExistence type="inferred from homology"/>
<dbReference type="InterPro" id="IPR036509">
    <property type="entry name" value="Met_Sox_Rdtase_MsrA_sf"/>
</dbReference>
<dbReference type="Gene3D" id="3.30.1060.10">
    <property type="entry name" value="Peptide methionine sulphoxide reductase MsrA"/>
    <property type="match status" value="1"/>
</dbReference>
<evidence type="ECO:0000256" key="1">
    <source>
        <dbReference type="ARBA" id="ARBA00023002"/>
    </source>
</evidence>
<comment type="catalytic activity">
    <reaction evidence="2 4">
        <text>L-methionyl-[protein] + [thioredoxin]-disulfide + H2O = L-methionyl-(S)-S-oxide-[protein] + [thioredoxin]-dithiol</text>
        <dbReference type="Rhea" id="RHEA:14217"/>
        <dbReference type="Rhea" id="RHEA-COMP:10698"/>
        <dbReference type="Rhea" id="RHEA-COMP:10700"/>
        <dbReference type="Rhea" id="RHEA-COMP:12313"/>
        <dbReference type="Rhea" id="RHEA-COMP:12315"/>
        <dbReference type="ChEBI" id="CHEBI:15377"/>
        <dbReference type="ChEBI" id="CHEBI:16044"/>
        <dbReference type="ChEBI" id="CHEBI:29950"/>
        <dbReference type="ChEBI" id="CHEBI:44120"/>
        <dbReference type="ChEBI" id="CHEBI:50058"/>
        <dbReference type="EC" id="1.8.4.11"/>
    </reaction>
</comment>
<evidence type="ECO:0000256" key="3">
    <source>
        <dbReference type="ARBA" id="ARBA00048782"/>
    </source>
</evidence>
<dbReference type="Pfam" id="PF01625">
    <property type="entry name" value="PMSR"/>
    <property type="match status" value="1"/>
</dbReference>
<organism evidence="6 7">
    <name type="scientific">Edaphosphingomonas haloaromaticamans</name>
    <dbReference type="NCBI Taxonomy" id="653954"/>
    <lineage>
        <taxon>Bacteria</taxon>
        <taxon>Pseudomonadati</taxon>
        <taxon>Pseudomonadota</taxon>
        <taxon>Alphaproteobacteria</taxon>
        <taxon>Sphingomonadales</taxon>
        <taxon>Rhizorhabdaceae</taxon>
        <taxon>Edaphosphingomonas</taxon>
    </lineage>
</organism>
<dbReference type="InterPro" id="IPR002569">
    <property type="entry name" value="Met_Sox_Rdtase_MsrA_dom"/>
</dbReference>
<dbReference type="EC" id="1.8.4.11" evidence="4"/>
<dbReference type="AlphaFoldDB" id="A0A1S1HE55"/>
<gene>
    <name evidence="4 6" type="primary">msrA</name>
    <name evidence="6" type="ORF">BHE75_02366</name>
</gene>